<dbReference type="PANTHER" id="PTHR37984:SF5">
    <property type="entry name" value="PROTEIN NYNRIN-LIKE"/>
    <property type="match status" value="1"/>
</dbReference>
<dbReference type="Gene3D" id="3.10.10.10">
    <property type="entry name" value="HIV Type 1 Reverse Transcriptase, subunit A, domain 1"/>
    <property type="match status" value="1"/>
</dbReference>
<keyword evidence="3" id="KW-0540">Nuclease</keyword>
<dbReference type="AlphaFoldDB" id="A0A0A9Y7U6"/>
<protein>
    <recommendedName>
        <fullName evidence="6">Reverse transcriptase domain-containing protein</fullName>
    </recommendedName>
</protein>
<dbReference type="GO" id="GO:0016779">
    <property type="term" value="F:nucleotidyltransferase activity"/>
    <property type="evidence" value="ECO:0007669"/>
    <property type="project" value="UniProtKB-KW"/>
</dbReference>
<feature type="domain" description="Reverse transcriptase" evidence="6">
    <location>
        <begin position="454"/>
        <end position="552"/>
    </location>
</feature>
<dbReference type="InterPro" id="IPR050951">
    <property type="entry name" value="Retrovirus_Pol_polyprotein"/>
</dbReference>
<dbReference type="SUPFAM" id="SSF56672">
    <property type="entry name" value="DNA/RNA polymerases"/>
    <property type="match status" value="1"/>
</dbReference>
<keyword evidence="4" id="KW-0378">Hydrolase</keyword>
<sequence>MFDSLTVSNDSLEVSKSGKSTKGINNPFSNEDSESSVLVLGNVAMGEESKELVPGKTKRSRSRRSRKSRYNRSAVHENNISTSMTQFDVSTIDHVKIENDSTMDGCDTVDIIRPLVDLDVKFSDIDWEDKVESEETNAHVRQRKRCPFLNLRFSGSISALTLCDSGSEVSIISYEKFKTIPLHQRASSIPLGNFSLYGANGKPLKSLKKQYILNFNIGEVEMSYPFFVVEGLAHDCLLGSDFFSDKNGSVSWGTNPSVVLDGVIYSAVVKKWDSGVNLVKGKCVYEWLNDEMENHDEMGCESEDEWGETDEEFWVTMEQTYCEESGQDEEGWECPDFGTKESTNCGVLVVRGDDNVEDVNRLRDDACIMMDPVQKEMLSKLLDEYSDIFSEKPGKFKNYRHKIEIDPSIPFKPKFYPLKREYEHAIQEKISELLEDGIIKRGTSRFISPLVVVPKPHGRGLRMCLDARAINNLIRLPGEKPLTLDSILSAFRGTQVLTSIDLTASFHQVELEEESKQYVAFRFRDQIYLFNRCAFGYKDSMAALQRALQDVIPSSIS</sequence>
<dbReference type="InterPro" id="IPR043502">
    <property type="entry name" value="DNA/RNA_pol_sf"/>
</dbReference>
<proteinExistence type="predicted"/>
<dbReference type="CDD" id="cd01647">
    <property type="entry name" value="RT_LTR"/>
    <property type="match status" value="1"/>
</dbReference>
<evidence type="ECO:0000256" key="2">
    <source>
        <dbReference type="ARBA" id="ARBA00022695"/>
    </source>
</evidence>
<keyword evidence="2" id="KW-0548">Nucleotidyltransferase</keyword>
<accession>A0A0A9Y7U6</accession>
<feature type="non-terminal residue" evidence="7">
    <location>
        <position position="557"/>
    </location>
</feature>
<feature type="region of interest" description="Disordered" evidence="5">
    <location>
        <begin position="48"/>
        <end position="76"/>
    </location>
</feature>
<dbReference type="Gene3D" id="2.40.70.10">
    <property type="entry name" value="Acid Proteases"/>
    <property type="match status" value="1"/>
</dbReference>
<dbReference type="Gene3D" id="3.30.70.270">
    <property type="match status" value="1"/>
</dbReference>
<feature type="compositionally biased region" description="Basic residues" evidence="5">
    <location>
        <begin position="56"/>
        <end position="70"/>
    </location>
</feature>
<evidence type="ECO:0000259" key="6">
    <source>
        <dbReference type="Pfam" id="PF00078"/>
    </source>
</evidence>
<dbReference type="PANTHER" id="PTHR37984">
    <property type="entry name" value="PROTEIN CBG26694"/>
    <property type="match status" value="1"/>
</dbReference>
<evidence type="ECO:0000256" key="3">
    <source>
        <dbReference type="ARBA" id="ARBA00022722"/>
    </source>
</evidence>
<organism evidence="7">
    <name type="scientific">Lygus hesperus</name>
    <name type="common">Western plant bug</name>
    <dbReference type="NCBI Taxonomy" id="30085"/>
    <lineage>
        <taxon>Eukaryota</taxon>
        <taxon>Metazoa</taxon>
        <taxon>Ecdysozoa</taxon>
        <taxon>Arthropoda</taxon>
        <taxon>Hexapoda</taxon>
        <taxon>Insecta</taxon>
        <taxon>Pterygota</taxon>
        <taxon>Neoptera</taxon>
        <taxon>Paraneoptera</taxon>
        <taxon>Hemiptera</taxon>
        <taxon>Heteroptera</taxon>
        <taxon>Panheteroptera</taxon>
        <taxon>Cimicomorpha</taxon>
        <taxon>Miridae</taxon>
        <taxon>Mirini</taxon>
        <taxon>Lygus</taxon>
    </lineage>
</organism>
<feature type="compositionally biased region" description="Polar residues" evidence="5">
    <location>
        <begin position="1"/>
        <end position="30"/>
    </location>
</feature>
<dbReference type="EMBL" id="GBHO01015340">
    <property type="protein sequence ID" value="JAG28264.1"/>
    <property type="molecule type" value="Transcribed_RNA"/>
</dbReference>
<evidence type="ECO:0000256" key="5">
    <source>
        <dbReference type="SAM" id="MobiDB-lite"/>
    </source>
</evidence>
<keyword evidence="1" id="KW-0808">Transferase</keyword>
<name>A0A0A9Y7U6_LYGHE</name>
<evidence type="ECO:0000256" key="1">
    <source>
        <dbReference type="ARBA" id="ARBA00022679"/>
    </source>
</evidence>
<evidence type="ECO:0000256" key="4">
    <source>
        <dbReference type="ARBA" id="ARBA00022759"/>
    </source>
</evidence>
<dbReference type="Pfam" id="PF00078">
    <property type="entry name" value="RVT_1"/>
    <property type="match status" value="1"/>
</dbReference>
<dbReference type="InterPro" id="IPR021109">
    <property type="entry name" value="Peptidase_aspartic_dom_sf"/>
</dbReference>
<reference evidence="7" key="1">
    <citation type="journal article" date="2014" name="PLoS ONE">
        <title>Transcriptome-Based Identification of ABC Transporters in the Western Tarnished Plant Bug Lygus hesperus.</title>
        <authorList>
            <person name="Hull J.J."/>
            <person name="Chaney K."/>
            <person name="Geib S.M."/>
            <person name="Fabrick J.A."/>
            <person name="Brent C.S."/>
            <person name="Walsh D."/>
            <person name="Lavine L.C."/>
        </authorList>
    </citation>
    <scope>NUCLEOTIDE SEQUENCE</scope>
</reference>
<dbReference type="InterPro" id="IPR000477">
    <property type="entry name" value="RT_dom"/>
</dbReference>
<dbReference type="InterPro" id="IPR043128">
    <property type="entry name" value="Rev_trsase/Diguanyl_cyclase"/>
</dbReference>
<evidence type="ECO:0000313" key="7">
    <source>
        <dbReference type="EMBL" id="JAG28264.1"/>
    </source>
</evidence>
<keyword evidence="4" id="KW-0255">Endonuclease</keyword>
<reference evidence="7" key="2">
    <citation type="submission" date="2014-07" db="EMBL/GenBank/DDBJ databases">
        <authorList>
            <person name="Hull J."/>
        </authorList>
    </citation>
    <scope>NUCLEOTIDE SEQUENCE</scope>
</reference>
<dbReference type="GO" id="GO:0071897">
    <property type="term" value="P:DNA biosynthetic process"/>
    <property type="evidence" value="ECO:0007669"/>
    <property type="project" value="UniProtKB-ARBA"/>
</dbReference>
<dbReference type="GO" id="GO:0004519">
    <property type="term" value="F:endonuclease activity"/>
    <property type="evidence" value="ECO:0007669"/>
    <property type="project" value="UniProtKB-KW"/>
</dbReference>
<dbReference type="CDD" id="cd00303">
    <property type="entry name" value="retropepsin_like"/>
    <property type="match status" value="1"/>
</dbReference>
<dbReference type="SUPFAM" id="SSF50630">
    <property type="entry name" value="Acid proteases"/>
    <property type="match status" value="1"/>
</dbReference>
<feature type="region of interest" description="Disordered" evidence="5">
    <location>
        <begin position="1"/>
        <end position="36"/>
    </location>
</feature>
<gene>
    <name evidence="7" type="ORF">CM83_93432</name>
</gene>